<comment type="similarity">
    <text evidence="2">Belongs to the binding-protein-dependent transport system permease family. FecCD subfamily.</text>
</comment>
<dbReference type="PANTHER" id="PTHR30472:SF25">
    <property type="entry name" value="ABC TRANSPORTER PERMEASE PROTEIN MJ0876-RELATED"/>
    <property type="match status" value="1"/>
</dbReference>
<feature type="transmembrane region" description="Helical" evidence="8">
    <location>
        <begin position="88"/>
        <end position="109"/>
    </location>
</feature>
<feature type="transmembrane region" description="Helical" evidence="8">
    <location>
        <begin position="147"/>
        <end position="166"/>
    </location>
</feature>
<dbReference type="PATRIC" id="fig|136857.5.peg.80"/>
<keyword evidence="3" id="KW-0813">Transport</keyword>
<feature type="transmembrane region" description="Helical" evidence="8">
    <location>
        <begin position="264"/>
        <end position="291"/>
    </location>
</feature>
<reference evidence="9 10" key="1">
    <citation type="journal article" date="2015" name="Genome Announc.">
        <title>Complete Genome Sequence of the Type Strain Corynebacterium testudinoris DSM 44614, Recovered from Necrotic Lesions in the Mouth of a Tortoise.</title>
        <authorList>
            <person name="Ruckert C."/>
            <person name="Kriete M."/>
            <person name="Jaenicke S."/>
            <person name="Winkler A."/>
            <person name="Tauch A."/>
        </authorList>
    </citation>
    <scope>NUCLEOTIDE SEQUENCE [LARGE SCALE GENOMIC DNA]</scope>
    <source>
        <strain evidence="9 10">DSM 44614</strain>
    </source>
</reference>
<gene>
    <name evidence="9" type="ORF">CTEST_00405</name>
</gene>
<feature type="transmembrane region" description="Helical" evidence="8">
    <location>
        <begin position="172"/>
        <end position="197"/>
    </location>
</feature>
<keyword evidence="6 8" id="KW-1133">Transmembrane helix</keyword>
<accession>A0A0G3H2B6</accession>
<dbReference type="CDD" id="cd06550">
    <property type="entry name" value="TM_ABC_iron-siderophores_like"/>
    <property type="match status" value="1"/>
</dbReference>
<comment type="subcellular location">
    <subcellularLocation>
        <location evidence="1">Cell membrane</location>
        <topology evidence="1">Multi-pass membrane protein</topology>
    </subcellularLocation>
</comment>
<dbReference type="FunFam" id="1.10.3470.10:FF:000001">
    <property type="entry name" value="Vitamin B12 ABC transporter permease BtuC"/>
    <property type="match status" value="1"/>
</dbReference>
<keyword evidence="4" id="KW-1003">Cell membrane</keyword>
<feature type="transmembrane region" description="Helical" evidence="8">
    <location>
        <begin position="121"/>
        <end position="140"/>
    </location>
</feature>
<evidence type="ECO:0000313" key="9">
    <source>
        <dbReference type="EMBL" id="AKK07551.1"/>
    </source>
</evidence>
<keyword evidence="7 8" id="KW-0472">Membrane</keyword>
<evidence type="ECO:0000256" key="2">
    <source>
        <dbReference type="ARBA" id="ARBA00007935"/>
    </source>
</evidence>
<reference evidence="10" key="2">
    <citation type="submission" date="2015-05" db="EMBL/GenBank/DDBJ databases">
        <title>Complete genome sequence of Corynebacterium testudinoris DSM 44614, recovered from necrotic lesions in the mouth of a tortoise.</title>
        <authorList>
            <person name="Ruckert C."/>
            <person name="Albersmeier A."/>
            <person name="Winkler A."/>
            <person name="Tauch A."/>
        </authorList>
    </citation>
    <scope>NUCLEOTIDE SEQUENCE [LARGE SCALE GENOMIC DNA]</scope>
    <source>
        <strain evidence="10">DSM 44614</strain>
    </source>
</reference>
<dbReference type="InterPro" id="IPR000522">
    <property type="entry name" value="ABC_transptr_permease_BtuC"/>
</dbReference>
<proteinExistence type="inferred from homology"/>
<name>A0A0G3H2B6_9CORY</name>
<dbReference type="PANTHER" id="PTHR30472">
    <property type="entry name" value="FERRIC ENTEROBACTIN TRANSPORT SYSTEM PERMEASE PROTEIN"/>
    <property type="match status" value="1"/>
</dbReference>
<evidence type="ECO:0000256" key="5">
    <source>
        <dbReference type="ARBA" id="ARBA00022692"/>
    </source>
</evidence>
<keyword evidence="10" id="KW-1185">Reference proteome</keyword>
<feature type="transmembrane region" description="Helical" evidence="8">
    <location>
        <begin position="303"/>
        <end position="325"/>
    </location>
</feature>
<protein>
    <submittedName>
        <fullName evidence="9">ABC-type Fe3+-siderophore transport system, permease component</fullName>
    </submittedName>
</protein>
<dbReference type="AlphaFoldDB" id="A0A0G3H2B6"/>
<evidence type="ECO:0000256" key="3">
    <source>
        <dbReference type="ARBA" id="ARBA00022448"/>
    </source>
</evidence>
<evidence type="ECO:0000256" key="8">
    <source>
        <dbReference type="SAM" id="Phobius"/>
    </source>
</evidence>
<dbReference type="EMBL" id="CP011545">
    <property type="protein sequence ID" value="AKK07551.1"/>
    <property type="molecule type" value="Genomic_DNA"/>
</dbReference>
<dbReference type="Pfam" id="PF01032">
    <property type="entry name" value="FecCD"/>
    <property type="match status" value="1"/>
</dbReference>
<dbReference type="Gene3D" id="1.10.3470.10">
    <property type="entry name" value="ABC transporter involved in vitamin B12 uptake, BtuC"/>
    <property type="match status" value="1"/>
</dbReference>
<dbReference type="GO" id="GO:0033214">
    <property type="term" value="P:siderophore-iron import into cell"/>
    <property type="evidence" value="ECO:0007669"/>
    <property type="project" value="TreeGrafter"/>
</dbReference>
<organism evidence="9 10">
    <name type="scientific">Corynebacterium testudinoris</name>
    <dbReference type="NCBI Taxonomy" id="136857"/>
    <lineage>
        <taxon>Bacteria</taxon>
        <taxon>Bacillati</taxon>
        <taxon>Actinomycetota</taxon>
        <taxon>Actinomycetes</taxon>
        <taxon>Mycobacteriales</taxon>
        <taxon>Corynebacteriaceae</taxon>
        <taxon>Corynebacterium</taxon>
    </lineage>
</organism>
<evidence type="ECO:0000256" key="6">
    <source>
        <dbReference type="ARBA" id="ARBA00022989"/>
    </source>
</evidence>
<feature type="transmembrane region" description="Helical" evidence="8">
    <location>
        <begin position="64"/>
        <end position="81"/>
    </location>
</feature>
<feature type="transmembrane region" description="Helical" evidence="8">
    <location>
        <begin position="31"/>
        <end position="52"/>
    </location>
</feature>
<feature type="transmembrane region" description="Helical" evidence="8">
    <location>
        <begin position="218"/>
        <end position="238"/>
    </location>
</feature>
<evidence type="ECO:0000256" key="4">
    <source>
        <dbReference type="ARBA" id="ARBA00022475"/>
    </source>
</evidence>
<feature type="transmembrane region" description="Helical" evidence="8">
    <location>
        <begin position="331"/>
        <end position="352"/>
    </location>
</feature>
<dbReference type="SUPFAM" id="SSF81345">
    <property type="entry name" value="ABC transporter involved in vitamin B12 uptake, BtuC"/>
    <property type="match status" value="1"/>
</dbReference>
<dbReference type="STRING" id="136857.CTEST_00405"/>
<dbReference type="GO" id="GO:0022857">
    <property type="term" value="F:transmembrane transporter activity"/>
    <property type="evidence" value="ECO:0007669"/>
    <property type="project" value="InterPro"/>
</dbReference>
<dbReference type="KEGG" id="cted:CTEST_00405"/>
<evidence type="ECO:0000256" key="1">
    <source>
        <dbReference type="ARBA" id="ARBA00004651"/>
    </source>
</evidence>
<dbReference type="InterPro" id="IPR037294">
    <property type="entry name" value="ABC_BtuC-like"/>
</dbReference>
<evidence type="ECO:0000313" key="10">
    <source>
        <dbReference type="Proteomes" id="UP000035540"/>
    </source>
</evidence>
<dbReference type="GO" id="GO:0005886">
    <property type="term" value="C:plasma membrane"/>
    <property type="evidence" value="ECO:0007669"/>
    <property type="project" value="UniProtKB-SubCell"/>
</dbReference>
<keyword evidence="5 8" id="KW-0812">Transmembrane</keyword>
<evidence type="ECO:0000256" key="7">
    <source>
        <dbReference type="ARBA" id="ARBA00023136"/>
    </source>
</evidence>
<sequence>MTATVTVSPVTMGDGASISNDVFRRRALRRVILLIALCFGVVATSVVSLLVGQFEIPLRELPRILLLGPMGVSDLSESVIWQIRIPRVVLGLLVGAALGVGGALMQAVFANPLAEPSVIGVTSGAGVGAAAAIVFGWNFLGASTTPFLAFIAGLLTTVVVYGLARFDGSIRVINLILVGIAVNAVAGAAISFLVFLAPTTSREQIVFWQMGSLGGAQWSHVSVVSVIVAVGIAVALFLGRHLDVLSLGDKAASHVGVDVGRLRAVAIITATMLTAAAVSYAGLIGFVGLIVPHIIRTIAGPSNHLILPASALGGAVLIGLADIAARTVIPFADLPIGIFTALVGGPTFFILLRRMMRKGHGR</sequence>
<dbReference type="Proteomes" id="UP000035540">
    <property type="component" value="Chromosome"/>
</dbReference>